<reference evidence="1 2" key="1">
    <citation type="submission" date="2014-02" db="EMBL/GenBank/DDBJ databases">
        <title>The small core and large imbalanced accessory genome model reveals a collaborative survival strategy of Sorangium cellulosum strains in nature.</title>
        <authorList>
            <person name="Han K."/>
            <person name="Peng R."/>
            <person name="Blom J."/>
            <person name="Li Y.-Z."/>
        </authorList>
    </citation>
    <scope>NUCLEOTIDE SEQUENCE [LARGE SCALE GENOMIC DNA]</scope>
    <source>
        <strain evidence="1 2">So0008-312</strain>
    </source>
</reference>
<dbReference type="RefSeq" id="WP_061606980.1">
    <property type="nucleotide sequence ID" value="NZ_JEMA01000337.1"/>
</dbReference>
<evidence type="ECO:0000313" key="2">
    <source>
        <dbReference type="Proteomes" id="UP000075260"/>
    </source>
</evidence>
<protein>
    <submittedName>
        <fullName evidence="1">Uncharacterized protein</fullName>
    </submittedName>
</protein>
<comment type="caution">
    <text evidence="1">The sequence shown here is derived from an EMBL/GenBank/DDBJ whole genome shotgun (WGS) entry which is preliminary data.</text>
</comment>
<accession>A0A150QV29</accession>
<proteinExistence type="predicted"/>
<dbReference type="EMBL" id="JEMA01000337">
    <property type="protein sequence ID" value="KYF71438.1"/>
    <property type="molecule type" value="Genomic_DNA"/>
</dbReference>
<name>A0A150QV29_SORCE</name>
<sequence>MRSIAVGGLALAGATAIGALLIGGPGCSDTASSVCAGLCDCWQCSGVEYEECLDSMDDTVQSAERRGCPEAADGLSRCVSADLKCAADRDAAEPTSCEREQQALAVCGVRVPVLGPLCERGAQRHWECRGEELGADACEGASRCRLACYADASCDEVRSDSSRRLADCFQRCAEHEPTR</sequence>
<dbReference type="Proteomes" id="UP000075260">
    <property type="component" value="Unassembled WGS sequence"/>
</dbReference>
<organism evidence="1 2">
    <name type="scientific">Sorangium cellulosum</name>
    <name type="common">Polyangium cellulosum</name>
    <dbReference type="NCBI Taxonomy" id="56"/>
    <lineage>
        <taxon>Bacteria</taxon>
        <taxon>Pseudomonadati</taxon>
        <taxon>Myxococcota</taxon>
        <taxon>Polyangia</taxon>
        <taxon>Polyangiales</taxon>
        <taxon>Polyangiaceae</taxon>
        <taxon>Sorangium</taxon>
    </lineage>
</organism>
<evidence type="ECO:0000313" key="1">
    <source>
        <dbReference type="EMBL" id="KYF71438.1"/>
    </source>
</evidence>
<gene>
    <name evidence="1" type="ORF">BE15_28460</name>
</gene>
<dbReference type="AlphaFoldDB" id="A0A150QV29"/>